<evidence type="ECO:0000256" key="8">
    <source>
        <dbReference type="ARBA" id="ARBA00022723"/>
    </source>
</evidence>
<accession>A0A8S9Y9S4</accession>
<dbReference type="GO" id="GO:0003723">
    <property type="term" value="F:RNA binding"/>
    <property type="evidence" value="ECO:0007669"/>
    <property type="project" value="InterPro"/>
</dbReference>
<keyword evidence="8" id="KW-0479">Metal-binding</keyword>
<keyword evidence="7" id="KW-0808">Transferase</keyword>
<evidence type="ECO:0000256" key="4">
    <source>
        <dbReference type="ARBA" id="ARBA00010912"/>
    </source>
</evidence>
<gene>
    <name evidence="16" type="ORF">EG68_06526</name>
</gene>
<dbReference type="SUPFAM" id="SSF55003">
    <property type="entry name" value="PAP/Archaeal CCA-adding enzyme, C-terminal domain"/>
    <property type="match status" value="1"/>
</dbReference>
<comment type="similarity">
    <text evidence="4">Belongs to the poly(A) polymerase family.</text>
</comment>
<dbReference type="CDD" id="cd05402">
    <property type="entry name" value="NT_PAP_TUTase"/>
    <property type="match status" value="1"/>
</dbReference>
<comment type="caution">
    <text evidence="16">The sequence shown here is derived from an EMBL/GenBank/DDBJ whole genome shotgun (WGS) entry which is preliminary data.</text>
</comment>
<feature type="domain" description="Poly(A) polymerase nucleotidyltransferase" evidence="15">
    <location>
        <begin position="8"/>
        <end position="182"/>
    </location>
</feature>
<dbReference type="InterPro" id="IPR043519">
    <property type="entry name" value="NT_sf"/>
</dbReference>
<dbReference type="GO" id="GO:0006397">
    <property type="term" value="P:mRNA processing"/>
    <property type="evidence" value="ECO:0007669"/>
    <property type="project" value="UniProtKB-KW"/>
</dbReference>
<evidence type="ECO:0000256" key="13">
    <source>
        <dbReference type="ARBA" id="ARBA00048830"/>
    </source>
</evidence>
<dbReference type="OrthoDB" id="6233852at2759"/>
<keyword evidence="11" id="KW-0460">Magnesium</keyword>
<dbReference type="InterPro" id="IPR007012">
    <property type="entry name" value="PolA_pol_cen_dom"/>
</dbReference>
<dbReference type="GO" id="GO:0031123">
    <property type="term" value="P:RNA 3'-end processing"/>
    <property type="evidence" value="ECO:0007669"/>
    <property type="project" value="InterPro"/>
</dbReference>
<evidence type="ECO:0000256" key="7">
    <source>
        <dbReference type="ARBA" id="ARBA00022679"/>
    </source>
</evidence>
<dbReference type="EC" id="2.7.7.19" evidence="5"/>
<keyword evidence="17" id="KW-1185">Reference proteome</keyword>
<evidence type="ECO:0000256" key="5">
    <source>
        <dbReference type="ARBA" id="ARBA00012388"/>
    </source>
</evidence>
<dbReference type="GO" id="GO:1990817">
    <property type="term" value="F:poly(A) RNA polymerase activity"/>
    <property type="evidence" value="ECO:0007669"/>
    <property type="project" value="UniProtKB-EC"/>
</dbReference>
<dbReference type="PANTHER" id="PTHR10682">
    <property type="entry name" value="POLY A POLYMERASE"/>
    <property type="match status" value="1"/>
</dbReference>
<evidence type="ECO:0000313" key="17">
    <source>
        <dbReference type="Proteomes" id="UP000822476"/>
    </source>
</evidence>
<dbReference type="AlphaFoldDB" id="A0A8S9Y9S4"/>
<evidence type="ECO:0000256" key="12">
    <source>
        <dbReference type="ARBA" id="ARBA00023242"/>
    </source>
</evidence>
<evidence type="ECO:0000256" key="2">
    <source>
        <dbReference type="ARBA" id="ARBA00001946"/>
    </source>
</evidence>
<comment type="cofactor">
    <cofactor evidence="2">
        <name>Mg(2+)</name>
        <dbReference type="ChEBI" id="CHEBI:18420"/>
    </cofactor>
</comment>
<dbReference type="PANTHER" id="PTHR10682:SF10">
    <property type="entry name" value="POLYNUCLEOTIDE ADENYLYLTRANSFERASE"/>
    <property type="match status" value="1"/>
</dbReference>
<dbReference type="Proteomes" id="UP000822476">
    <property type="component" value="Unassembled WGS sequence"/>
</dbReference>
<keyword evidence="10" id="KW-0067">ATP-binding</keyword>
<name>A0A8S9Y9S4_9TREM</name>
<evidence type="ECO:0000256" key="3">
    <source>
        <dbReference type="ARBA" id="ARBA00004123"/>
    </source>
</evidence>
<dbReference type="Gene3D" id="1.10.1410.10">
    <property type="match status" value="1"/>
</dbReference>
<evidence type="ECO:0000256" key="6">
    <source>
        <dbReference type="ARBA" id="ARBA00022664"/>
    </source>
</evidence>
<dbReference type="GO" id="GO:0005634">
    <property type="term" value="C:nucleus"/>
    <property type="evidence" value="ECO:0007669"/>
    <property type="project" value="UniProtKB-SubCell"/>
</dbReference>
<reference evidence="16" key="1">
    <citation type="submission" date="2019-07" db="EMBL/GenBank/DDBJ databases">
        <title>Annotation for the trematode Paragonimus miyazaki's.</title>
        <authorList>
            <person name="Choi Y.-J."/>
        </authorList>
    </citation>
    <scope>NUCLEOTIDE SEQUENCE</scope>
    <source>
        <strain evidence="16">Japan</strain>
    </source>
</reference>
<dbReference type="EMBL" id="JTDE01021511">
    <property type="protein sequence ID" value="KAF7232831.1"/>
    <property type="molecule type" value="Genomic_DNA"/>
</dbReference>
<comment type="cofactor">
    <cofactor evidence="1">
        <name>Mn(2+)</name>
        <dbReference type="ChEBI" id="CHEBI:29035"/>
    </cofactor>
</comment>
<dbReference type="Pfam" id="PF20750">
    <property type="entry name" value="PAP_NTPase"/>
    <property type="match status" value="1"/>
</dbReference>
<feature type="domain" description="Poly(A) polymerase central" evidence="14">
    <location>
        <begin position="189"/>
        <end position="263"/>
    </location>
</feature>
<dbReference type="Gene3D" id="3.30.70.590">
    <property type="entry name" value="Poly(A) polymerase predicted RNA binding domain"/>
    <property type="match status" value="1"/>
</dbReference>
<evidence type="ECO:0000313" key="16">
    <source>
        <dbReference type="EMBL" id="KAF7232831.1"/>
    </source>
</evidence>
<evidence type="ECO:0000256" key="9">
    <source>
        <dbReference type="ARBA" id="ARBA00022741"/>
    </source>
</evidence>
<dbReference type="GO" id="GO:0046872">
    <property type="term" value="F:metal ion binding"/>
    <property type="evidence" value="ECO:0007669"/>
    <property type="project" value="UniProtKB-KW"/>
</dbReference>
<comment type="subcellular location">
    <subcellularLocation>
        <location evidence="3">Nucleus</location>
    </subcellularLocation>
</comment>
<comment type="catalytic activity">
    <reaction evidence="13">
        <text>RNA(n) + ATP = RNA(n)-3'-adenine ribonucleotide + diphosphate</text>
        <dbReference type="Rhea" id="RHEA:11332"/>
        <dbReference type="Rhea" id="RHEA-COMP:14527"/>
        <dbReference type="Rhea" id="RHEA-COMP:17347"/>
        <dbReference type="ChEBI" id="CHEBI:30616"/>
        <dbReference type="ChEBI" id="CHEBI:33019"/>
        <dbReference type="ChEBI" id="CHEBI:140395"/>
        <dbReference type="ChEBI" id="CHEBI:173115"/>
        <dbReference type="EC" id="2.7.7.19"/>
    </reaction>
</comment>
<evidence type="ECO:0000256" key="1">
    <source>
        <dbReference type="ARBA" id="ARBA00001936"/>
    </source>
</evidence>
<organism evidence="16 17">
    <name type="scientific">Paragonimus skrjabini miyazakii</name>
    <dbReference type="NCBI Taxonomy" id="59628"/>
    <lineage>
        <taxon>Eukaryota</taxon>
        <taxon>Metazoa</taxon>
        <taxon>Spiralia</taxon>
        <taxon>Lophotrochozoa</taxon>
        <taxon>Platyhelminthes</taxon>
        <taxon>Trematoda</taxon>
        <taxon>Digenea</taxon>
        <taxon>Plagiorchiida</taxon>
        <taxon>Troglotremata</taxon>
        <taxon>Troglotrematidae</taxon>
        <taxon>Paragonimus</taxon>
    </lineage>
</organism>
<evidence type="ECO:0000259" key="14">
    <source>
        <dbReference type="Pfam" id="PF04928"/>
    </source>
</evidence>
<keyword evidence="9" id="KW-0547">Nucleotide-binding</keyword>
<dbReference type="SUPFAM" id="SSF81301">
    <property type="entry name" value="Nucleotidyltransferase"/>
    <property type="match status" value="1"/>
</dbReference>
<dbReference type="SUPFAM" id="SSF81631">
    <property type="entry name" value="PAP/OAS1 substrate-binding domain"/>
    <property type="match status" value="1"/>
</dbReference>
<keyword evidence="12" id="KW-0539">Nucleus</keyword>
<dbReference type="InterPro" id="IPR011068">
    <property type="entry name" value="NuclTrfase_I-like_C"/>
</dbReference>
<protein>
    <recommendedName>
        <fullName evidence="5">polynucleotide adenylyltransferase</fullName>
        <ecNumber evidence="5">2.7.7.19</ecNumber>
    </recommendedName>
</protein>
<dbReference type="GO" id="GO:0005524">
    <property type="term" value="F:ATP binding"/>
    <property type="evidence" value="ECO:0007669"/>
    <property type="project" value="UniProtKB-KW"/>
</dbReference>
<evidence type="ECO:0000256" key="11">
    <source>
        <dbReference type="ARBA" id="ARBA00022842"/>
    </source>
</evidence>
<proteinExistence type="inferred from homology"/>
<evidence type="ECO:0000256" key="10">
    <source>
        <dbReference type="ARBA" id="ARBA00022840"/>
    </source>
</evidence>
<keyword evidence="6" id="KW-0507">mRNA processing</keyword>
<sequence length="527" mass="59728">MELFDNCLFSLLDELGFCESEEEMHRKKSSVEFLERLSVQWMLDVAVHTSPKLHFSNRKLPCRIMLQGSTALGVSCTSSDVDAVLIVPNFVDRDDFFISFPDYLKIQKDVTDIVAVPETLVPLIRMSVAGVRIDLVISRLSSPYVPAHIDFEQPLEDLYRGMDLVSVRSLSGVHLAQEVKKLTSGFPLFPRLLRTVRAWVSARAIGSYVYGFPPNIAWVILVVYVCKRMANHEESMQKSGFCVCKHEDVNTWSSGFMLAKIPDTQHPHSSSSSNGTVGSSGEHSLSCLVHAFFALFATWPWPHPVQISPIKVVPDLGILSWDPQRNMQDERDLMPIITPVFPNKNVSFSVRQVTKKIVMDELQRGLRIVTDILHGQAKWADLLERYDVRNHYRHFILLTLNAVSREELNVVGGLVDSRLRDLAQLLEDNAYIHSTRICPVQCSHSSNSTGTPTQLDSNPRRQWLIAMDIEPGPVLPSGGRGPRPVNITGCLSTFYQILRERDAYTNFGEKLTYVYLKRPQTMHFRLY</sequence>
<dbReference type="InterPro" id="IPR048840">
    <property type="entry name" value="PolA_pol_NTPase"/>
</dbReference>
<feature type="domain" description="Poly(A) polymerase central" evidence="14">
    <location>
        <begin position="286"/>
        <end position="384"/>
    </location>
</feature>
<dbReference type="Gene3D" id="3.30.460.10">
    <property type="entry name" value="Beta Polymerase, domain 2"/>
    <property type="match status" value="1"/>
</dbReference>
<evidence type="ECO:0000259" key="15">
    <source>
        <dbReference type="Pfam" id="PF20750"/>
    </source>
</evidence>
<dbReference type="Pfam" id="PF04928">
    <property type="entry name" value="PAP_central"/>
    <property type="match status" value="2"/>
</dbReference>